<keyword evidence="1" id="KW-1133">Transmembrane helix</keyword>
<sequence>MGWGWGWLWVILILIGIGLLVFVAIRLSTRTNAAPPAAAPPAVGTPAPVAEVSSARRILEERYARGEIDTDEFNERMRTLNGA</sequence>
<dbReference type="Pfam" id="PF09851">
    <property type="entry name" value="SHOCT"/>
    <property type="match status" value="1"/>
</dbReference>
<dbReference type="AlphaFoldDB" id="A0A7S8MZD2"/>
<evidence type="ECO:0000259" key="2">
    <source>
        <dbReference type="Pfam" id="PF09851"/>
    </source>
</evidence>
<keyword evidence="1" id="KW-0472">Membrane</keyword>
<accession>A0A7S8MZD2</accession>
<dbReference type="KEGG" id="msf:IT882_09965"/>
<dbReference type="Proteomes" id="UP000594480">
    <property type="component" value="Chromosome"/>
</dbReference>
<feature type="transmembrane region" description="Helical" evidence="1">
    <location>
        <begin position="6"/>
        <end position="25"/>
    </location>
</feature>
<keyword evidence="1" id="KW-0812">Transmembrane</keyword>
<protein>
    <submittedName>
        <fullName evidence="3">SHOCT domain-containing protein</fullName>
    </submittedName>
</protein>
<evidence type="ECO:0000256" key="1">
    <source>
        <dbReference type="SAM" id="Phobius"/>
    </source>
</evidence>
<evidence type="ECO:0000313" key="4">
    <source>
        <dbReference type="Proteomes" id="UP000594480"/>
    </source>
</evidence>
<reference evidence="3 4" key="1">
    <citation type="submission" date="2020-11" db="EMBL/GenBank/DDBJ databases">
        <title>Amino acid is mineralized and recycled by bacteria in oceanic microbiome.</title>
        <authorList>
            <person name="Zheng L.Y."/>
        </authorList>
    </citation>
    <scope>NUCLEOTIDE SEQUENCE [LARGE SCALE GENOMIC DNA]</scope>
    <source>
        <strain evidence="3 4">A32-1</strain>
    </source>
</reference>
<name>A0A7S8MZD2_9MICO</name>
<proteinExistence type="predicted"/>
<keyword evidence="4" id="KW-1185">Reference proteome</keyword>
<dbReference type="InterPro" id="IPR018649">
    <property type="entry name" value="SHOCT"/>
</dbReference>
<organism evidence="3 4">
    <name type="scientific">Microbacterium schleiferi</name>
    <dbReference type="NCBI Taxonomy" id="69362"/>
    <lineage>
        <taxon>Bacteria</taxon>
        <taxon>Bacillati</taxon>
        <taxon>Actinomycetota</taxon>
        <taxon>Actinomycetes</taxon>
        <taxon>Micrococcales</taxon>
        <taxon>Microbacteriaceae</taxon>
        <taxon>Microbacterium</taxon>
    </lineage>
</organism>
<dbReference type="EMBL" id="CP064760">
    <property type="protein sequence ID" value="QPE06042.1"/>
    <property type="molecule type" value="Genomic_DNA"/>
</dbReference>
<feature type="domain" description="SHOCT" evidence="2">
    <location>
        <begin position="55"/>
        <end position="80"/>
    </location>
</feature>
<evidence type="ECO:0000313" key="3">
    <source>
        <dbReference type="EMBL" id="QPE06042.1"/>
    </source>
</evidence>
<gene>
    <name evidence="3" type="ORF">IT882_09965</name>
</gene>